<protein>
    <submittedName>
        <fullName evidence="1">Uncharacterized protein</fullName>
    </submittedName>
</protein>
<comment type="caution">
    <text evidence="1">The sequence shown here is derived from an EMBL/GenBank/DDBJ whole genome shotgun (WGS) entry which is preliminary data.</text>
</comment>
<dbReference type="EMBL" id="CALTRL010002359">
    <property type="protein sequence ID" value="CAH7675558.1"/>
    <property type="molecule type" value="Genomic_DNA"/>
</dbReference>
<reference evidence="1" key="1">
    <citation type="submission" date="2022-06" db="EMBL/GenBank/DDBJ databases">
        <authorList>
            <consortium name="SYNGENTA / RWTH Aachen University"/>
        </authorList>
    </citation>
    <scope>NUCLEOTIDE SEQUENCE</scope>
</reference>
<dbReference type="Proteomes" id="UP001153365">
    <property type="component" value="Unassembled WGS sequence"/>
</dbReference>
<sequence>MAPFERGAEVRWGYSPRSKWLEQNYRSYGLVKVLEVNWVRVAYGSEIMQYGMQYENGLIC</sequence>
<keyword evidence="2" id="KW-1185">Reference proteome</keyword>
<evidence type="ECO:0000313" key="2">
    <source>
        <dbReference type="Proteomes" id="UP001153365"/>
    </source>
</evidence>
<name>A0AAV0B3M1_PHAPC</name>
<evidence type="ECO:0000313" key="1">
    <source>
        <dbReference type="EMBL" id="CAH7675558.1"/>
    </source>
</evidence>
<feature type="non-terminal residue" evidence="1">
    <location>
        <position position="60"/>
    </location>
</feature>
<organism evidence="1 2">
    <name type="scientific">Phakopsora pachyrhizi</name>
    <name type="common">Asian soybean rust disease fungus</name>
    <dbReference type="NCBI Taxonomy" id="170000"/>
    <lineage>
        <taxon>Eukaryota</taxon>
        <taxon>Fungi</taxon>
        <taxon>Dikarya</taxon>
        <taxon>Basidiomycota</taxon>
        <taxon>Pucciniomycotina</taxon>
        <taxon>Pucciniomycetes</taxon>
        <taxon>Pucciniales</taxon>
        <taxon>Phakopsoraceae</taxon>
        <taxon>Phakopsora</taxon>
    </lineage>
</organism>
<accession>A0AAV0B3M1</accession>
<proteinExistence type="predicted"/>
<gene>
    <name evidence="1" type="ORF">PPACK8108_LOCUS10576</name>
</gene>
<dbReference type="AlphaFoldDB" id="A0AAV0B3M1"/>